<organism evidence="2 3">
    <name type="scientific">Breoghania corrubedonensis</name>
    <dbReference type="NCBI Taxonomy" id="665038"/>
    <lineage>
        <taxon>Bacteria</taxon>
        <taxon>Pseudomonadati</taxon>
        <taxon>Pseudomonadota</taxon>
        <taxon>Alphaproteobacteria</taxon>
        <taxon>Hyphomicrobiales</taxon>
        <taxon>Stappiaceae</taxon>
        <taxon>Breoghania</taxon>
    </lineage>
</organism>
<feature type="transmembrane region" description="Helical" evidence="1">
    <location>
        <begin position="144"/>
        <end position="161"/>
    </location>
</feature>
<feature type="transmembrane region" description="Helical" evidence="1">
    <location>
        <begin position="84"/>
        <end position="106"/>
    </location>
</feature>
<keyword evidence="1" id="KW-0472">Membrane</keyword>
<keyword evidence="1" id="KW-1133">Transmembrane helix</keyword>
<accession>A0A2T5UR02</accession>
<evidence type="ECO:0000313" key="3">
    <source>
        <dbReference type="Proteomes" id="UP000244081"/>
    </source>
</evidence>
<comment type="caution">
    <text evidence="2">The sequence shown here is derived from an EMBL/GenBank/DDBJ whole genome shotgun (WGS) entry which is preliminary data.</text>
</comment>
<gene>
    <name evidence="2" type="ORF">C8N35_11554</name>
</gene>
<dbReference type="RefSeq" id="WP_107992066.1">
    <property type="nucleotide sequence ID" value="NZ_QAYG01000015.1"/>
</dbReference>
<protein>
    <submittedName>
        <fullName evidence="2">Uncharacterized protein</fullName>
    </submittedName>
</protein>
<dbReference type="OrthoDB" id="8449249at2"/>
<evidence type="ECO:0000256" key="1">
    <source>
        <dbReference type="SAM" id="Phobius"/>
    </source>
</evidence>
<keyword evidence="1" id="KW-0812">Transmembrane</keyword>
<keyword evidence="3" id="KW-1185">Reference proteome</keyword>
<dbReference type="Proteomes" id="UP000244081">
    <property type="component" value="Unassembled WGS sequence"/>
</dbReference>
<evidence type="ECO:0000313" key="2">
    <source>
        <dbReference type="EMBL" id="PTW53934.1"/>
    </source>
</evidence>
<sequence>MIASIAAGAVSFLLKLGFGGIVDKALAHLEARADNETERERIRAQTTVEAVRAEVDRIRAEQETARHLASEGTARQTARFSHPIFWVLVTAALGPGVLNLWMLWLYNFLWWSGGIFPQRWSIAAYPPQAAVWVDMSIRWLFDPVAMPVTIATAAGAALAAGRKRR</sequence>
<dbReference type="AlphaFoldDB" id="A0A2T5UR02"/>
<name>A0A2T5UR02_9HYPH</name>
<proteinExistence type="predicted"/>
<reference evidence="2 3" key="1">
    <citation type="submission" date="2018-04" db="EMBL/GenBank/DDBJ databases">
        <title>Genomic Encyclopedia of Archaeal and Bacterial Type Strains, Phase II (KMG-II): from individual species to whole genera.</title>
        <authorList>
            <person name="Goeker M."/>
        </authorList>
    </citation>
    <scope>NUCLEOTIDE SEQUENCE [LARGE SCALE GENOMIC DNA]</scope>
    <source>
        <strain evidence="2 3">DSM 23382</strain>
    </source>
</reference>
<dbReference type="EMBL" id="QAYG01000015">
    <property type="protein sequence ID" value="PTW53934.1"/>
    <property type="molecule type" value="Genomic_DNA"/>
</dbReference>